<name>A0ABQ0Z866_9HYPH</name>
<proteinExistence type="predicted"/>
<reference evidence="1 2" key="1">
    <citation type="journal article" date="2020" name="Genome Biol. Evol.">
        <title>Rhizobium dioscoreae sp. nov., a plant growth-promoting bacterium isolated from yam (Dioscorea species).</title>
        <authorList>
            <person name="Ouyabe M."/>
            <person name="Tanaka N."/>
            <person name="Shiwa Y."/>
            <person name="Fujita N."/>
            <person name="Kikuno H."/>
            <person name="Babil P."/>
            <person name="Shiwachi H."/>
        </authorList>
    </citation>
    <scope>NUCLEOTIDE SEQUENCE [LARGE SCALE GENOMIC DNA]</scope>
    <source>
        <strain evidence="1 2">S-93</strain>
    </source>
</reference>
<dbReference type="EMBL" id="BLAJ01000005">
    <property type="protein sequence ID" value="GES51746.1"/>
    <property type="molecule type" value="Genomic_DNA"/>
</dbReference>
<organism evidence="1 2">
    <name type="scientific">Rhizobium dioscoreae</name>
    <dbReference type="NCBI Taxonomy" id="2653122"/>
    <lineage>
        <taxon>Bacteria</taxon>
        <taxon>Pseudomonadati</taxon>
        <taxon>Pseudomonadota</taxon>
        <taxon>Alphaproteobacteria</taxon>
        <taxon>Hyphomicrobiales</taxon>
        <taxon>Rhizobiaceae</taxon>
        <taxon>Rhizobium/Agrobacterium group</taxon>
        <taxon>Rhizobium</taxon>
    </lineage>
</organism>
<evidence type="ECO:0000313" key="1">
    <source>
        <dbReference type="EMBL" id="GES51746.1"/>
    </source>
</evidence>
<gene>
    <name evidence="1" type="ORF">RsS93_43600</name>
</gene>
<keyword evidence="2" id="KW-1185">Reference proteome</keyword>
<accession>A0ABQ0Z866</accession>
<dbReference type="Proteomes" id="UP000390335">
    <property type="component" value="Unassembled WGS sequence"/>
</dbReference>
<sequence>MRARILNHFAQLVDDRLWGRKIWIAHAEVDNVRPARSRARFQTIDLFENVGRQTPDFMKLFHFFPHGTAALKTALKFVDLPASRDTNLGLAAPYSCYLER</sequence>
<comment type="caution">
    <text evidence="1">The sequence shown here is derived from an EMBL/GenBank/DDBJ whole genome shotgun (WGS) entry which is preliminary data.</text>
</comment>
<protein>
    <submittedName>
        <fullName evidence="1">Uncharacterized protein</fullName>
    </submittedName>
</protein>
<evidence type="ECO:0000313" key="2">
    <source>
        <dbReference type="Proteomes" id="UP000390335"/>
    </source>
</evidence>